<comment type="similarity">
    <text evidence="2">Belongs to the DeoC/FbaB aldolase family. DeoC type 2 subfamily.</text>
</comment>
<dbReference type="GO" id="GO:0009264">
    <property type="term" value="P:deoxyribonucleotide catabolic process"/>
    <property type="evidence" value="ECO:0007669"/>
    <property type="project" value="UniProtKB-UniRule"/>
</dbReference>
<evidence type="ECO:0000313" key="9">
    <source>
        <dbReference type="Proteomes" id="UP000053091"/>
    </source>
</evidence>
<dbReference type="Gene3D" id="3.20.20.70">
    <property type="entry name" value="Aldolase class I"/>
    <property type="match status" value="1"/>
</dbReference>
<evidence type="ECO:0000256" key="1">
    <source>
        <dbReference type="ARBA" id="ARBA00004816"/>
    </source>
</evidence>
<dbReference type="GO" id="GO:0004139">
    <property type="term" value="F:deoxyribose-phosphate aldolase activity"/>
    <property type="evidence" value="ECO:0007669"/>
    <property type="project" value="UniProtKB-UniRule"/>
</dbReference>
<accession>A0A0S7C2M1</accession>
<dbReference type="NCBIfam" id="TIGR00126">
    <property type="entry name" value="deoC"/>
    <property type="match status" value="1"/>
</dbReference>
<protein>
    <recommendedName>
        <fullName evidence="3 7">Deoxyribose-phosphate aldolase</fullName>
        <ecNumber evidence="3 7">4.1.2.4</ecNumber>
    </recommendedName>
</protein>
<reference evidence="8" key="1">
    <citation type="journal article" date="2015" name="Genome Announc.">
        <title>Draft Genome Sequence of Bacteroidales Strain TBC1, a Novel Isolate from a Methanogenic Wastewater Treatment System.</title>
        <authorList>
            <person name="Tourlousse D.M."/>
            <person name="Matsuura N."/>
            <person name="Sun L."/>
            <person name="Toyonaga M."/>
            <person name="Kuroda K."/>
            <person name="Ohashi A."/>
            <person name="Cruz R."/>
            <person name="Yamaguchi T."/>
            <person name="Sekiguchi Y."/>
        </authorList>
    </citation>
    <scope>NUCLEOTIDE SEQUENCE [LARGE SCALE GENOMIC DNA]</scope>
    <source>
        <strain evidence="8">TBC1</strain>
    </source>
</reference>
<evidence type="ECO:0000313" key="8">
    <source>
        <dbReference type="EMBL" id="GAP43670.1"/>
    </source>
</evidence>
<evidence type="ECO:0000256" key="6">
    <source>
        <dbReference type="ARBA" id="ARBA00048791"/>
    </source>
</evidence>
<dbReference type="STRING" id="1678841.TBC1_111826"/>
<name>A0A0S7C2M1_9BACT</name>
<dbReference type="InterPro" id="IPR013785">
    <property type="entry name" value="Aldolase_TIM"/>
</dbReference>
<comment type="catalytic activity">
    <reaction evidence="6">
        <text>2-deoxy-D-ribose 5-phosphate = D-glyceraldehyde 3-phosphate + acetaldehyde</text>
        <dbReference type="Rhea" id="RHEA:12821"/>
        <dbReference type="ChEBI" id="CHEBI:15343"/>
        <dbReference type="ChEBI" id="CHEBI:59776"/>
        <dbReference type="ChEBI" id="CHEBI:62877"/>
        <dbReference type="EC" id="4.1.2.4"/>
    </reaction>
</comment>
<dbReference type="PANTHER" id="PTHR10889:SF3">
    <property type="entry name" value="DEOXYRIBOSE-PHOSPHATE ALDOLASE"/>
    <property type="match status" value="1"/>
</dbReference>
<dbReference type="PATRIC" id="fig|1678841.3.peg.2032"/>
<sequence>MNKHHNFSPEVVAGQIAGILADPFKEFGSKHDAMRFALGILDLTTLEGADTKQKVEALCRKAVSFSEKGLPNVAAVCVYPVFARQVHTLLEGTGIHTACVAGAFPAGQSPIHVKLAEVKYAVEEGADEIDMVISRGKLLEGEYIEVFDEINAIKEVCGNVHLKVILETGELTDLPRIYDASVIAMKAGGDFIKTSTGKINPAATPEAAYVMLQAIRDYYESTGKITGFKPAGGISTPEQALVYVRLVESILGPEWLNPVLFRIGASRLADNLANELSGK</sequence>
<comment type="pathway">
    <text evidence="1">Carbohydrate degradation; 2-deoxy-D-ribose 1-phosphate degradation; D-glyceraldehyde 3-phosphate and acetaldehyde from 2-deoxy-alpha-D-ribose 1-phosphate: step 2/2.</text>
</comment>
<dbReference type="EMBL" id="DF968182">
    <property type="protein sequence ID" value="GAP43670.1"/>
    <property type="molecule type" value="Genomic_DNA"/>
</dbReference>
<dbReference type="OrthoDB" id="9778711at2"/>
<proteinExistence type="inferred from homology"/>
<dbReference type="GO" id="GO:0005737">
    <property type="term" value="C:cytoplasm"/>
    <property type="evidence" value="ECO:0007669"/>
    <property type="project" value="InterPro"/>
</dbReference>
<evidence type="ECO:0000256" key="3">
    <source>
        <dbReference type="ARBA" id="ARBA00012515"/>
    </source>
</evidence>
<dbReference type="Proteomes" id="UP000053091">
    <property type="component" value="Unassembled WGS sequence"/>
</dbReference>
<dbReference type="RefSeq" id="WP_062041158.1">
    <property type="nucleotide sequence ID" value="NZ_DF968182.1"/>
</dbReference>
<evidence type="ECO:0000256" key="5">
    <source>
        <dbReference type="ARBA" id="ARBA00023270"/>
    </source>
</evidence>
<keyword evidence="9" id="KW-1185">Reference proteome</keyword>
<dbReference type="PIRSF" id="PIRSF001357">
    <property type="entry name" value="DeoC"/>
    <property type="match status" value="1"/>
</dbReference>
<gene>
    <name evidence="8" type="ORF">TBC1_111826</name>
</gene>
<evidence type="ECO:0000256" key="2">
    <source>
        <dbReference type="ARBA" id="ARBA00009473"/>
    </source>
</evidence>
<evidence type="ECO:0000256" key="4">
    <source>
        <dbReference type="ARBA" id="ARBA00023239"/>
    </source>
</evidence>
<dbReference type="GO" id="GO:0016052">
    <property type="term" value="P:carbohydrate catabolic process"/>
    <property type="evidence" value="ECO:0007669"/>
    <property type="project" value="TreeGrafter"/>
</dbReference>
<dbReference type="Pfam" id="PF01791">
    <property type="entry name" value="DeoC"/>
    <property type="match status" value="1"/>
</dbReference>
<dbReference type="InterPro" id="IPR011343">
    <property type="entry name" value="DeoC"/>
</dbReference>
<dbReference type="InterPro" id="IPR002915">
    <property type="entry name" value="DeoC/FbaB/LacD_aldolase"/>
</dbReference>
<dbReference type="PANTHER" id="PTHR10889">
    <property type="entry name" value="DEOXYRIBOSE-PHOSPHATE ALDOLASE"/>
    <property type="match status" value="1"/>
</dbReference>
<dbReference type="EC" id="4.1.2.4" evidence="3 7"/>
<evidence type="ECO:0000256" key="7">
    <source>
        <dbReference type="NCBIfam" id="TIGR00126"/>
    </source>
</evidence>
<organism evidence="8">
    <name type="scientific">Lentimicrobium saccharophilum</name>
    <dbReference type="NCBI Taxonomy" id="1678841"/>
    <lineage>
        <taxon>Bacteria</taxon>
        <taxon>Pseudomonadati</taxon>
        <taxon>Bacteroidota</taxon>
        <taxon>Bacteroidia</taxon>
        <taxon>Bacteroidales</taxon>
        <taxon>Lentimicrobiaceae</taxon>
        <taxon>Lentimicrobium</taxon>
    </lineage>
</organism>
<dbReference type="SUPFAM" id="SSF51569">
    <property type="entry name" value="Aldolase"/>
    <property type="match status" value="1"/>
</dbReference>
<dbReference type="CDD" id="cd00959">
    <property type="entry name" value="DeoC"/>
    <property type="match status" value="1"/>
</dbReference>
<keyword evidence="4" id="KW-0456">Lyase</keyword>
<keyword evidence="5" id="KW-0704">Schiff base</keyword>
<dbReference type="SMART" id="SM01133">
    <property type="entry name" value="DeoC"/>
    <property type="match status" value="1"/>
</dbReference>
<dbReference type="AlphaFoldDB" id="A0A0S7C2M1"/>